<feature type="transmembrane region" description="Helical" evidence="1">
    <location>
        <begin position="56"/>
        <end position="79"/>
    </location>
</feature>
<dbReference type="RefSeq" id="WP_203325756.1">
    <property type="nucleotide sequence ID" value="NZ_CP069213.1"/>
</dbReference>
<evidence type="ECO:0000313" key="2">
    <source>
        <dbReference type="EMBL" id="QRH02129.1"/>
    </source>
</evidence>
<keyword evidence="1" id="KW-0472">Membrane</keyword>
<name>A0ABX7G480_9GAMM</name>
<dbReference type="Proteomes" id="UP000596252">
    <property type="component" value="Chromosome"/>
</dbReference>
<dbReference type="EMBL" id="CP069213">
    <property type="protein sequence ID" value="QRH02129.1"/>
    <property type="molecule type" value="Genomic_DNA"/>
</dbReference>
<evidence type="ECO:0000256" key="1">
    <source>
        <dbReference type="SAM" id="Phobius"/>
    </source>
</evidence>
<organism evidence="2 3">
    <name type="scientific">Shewanella litorisediminis</name>
    <dbReference type="NCBI Taxonomy" id="1173586"/>
    <lineage>
        <taxon>Bacteria</taxon>
        <taxon>Pseudomonadati</taxon>
        <taxon>Pseudomonadota</taxon>
        <taxon>Gammaproteobacteria</taxon>
        <taxon>Alteromonadales</taxon>
        <taxon>Shewanellaceae</taxon>
        <taxon>Shewanella</taxon>
    </lineage>
</organism>
<keyword evidence="1" id="KW-0812">Transmembrane</keyword>
<protein>
    <submittedName>
        <fullName evidence="2">Uncharacterized protein</fullName>
    </submittedName>
</protein>
<gene>
    <name evidence="2" type="ORF">JQC75_01470</name>
</gene>
<reference evidence="2 3" key="1">
    <citation type="journal article" date="2012" name="Antonie Van Leeuwenhoek">
        <title>Shewanella litorisediminis sp. nov., a gammaproteobacterium isolated from a tidal flat sediment.</title>
        <authorList>
            <person name="Lee M.H."/>
            <person name="Yoon J.H."/>
        </authorList>
    </citation>
    <scope>NUCLEOTIDE SEQUENCE [LARGE SCALE GENOMIC DNA]</scope>
    <source>
        <strain evidence="2 3">SMK1-12</strain>
    </source>
</reference>
<proteinExistence type="predicted"/>
<keyword evidence="1" id="KW-1133">Transmembrane helix</keyword>
<sequence>MKVSQFFDAILEMFLIALLSVYQIVILILLGWWIIVHDFLYYLVKKVPERLQVLMLPLYMIMLIFGPFYGLAATSLIGLRESKRRLRVLFLDIKGSFSNQA</sequence>
<evidence type="ECO:0000313" key="3">
    <source>
        <dbReference type="Proteomes" id="UP000596252"/>
    </source>
</evidence>
<accession>A0ABX7G480</accession>
<feature type="transmembrane region" description="Helical" evidence="1">
    <location>
        <begin position="12"/>
        <end position="36"/>
    </location>
</feature>
<keyword evidence="3" id="KW-1185">Reference proteome</keyword>